<dbReference type="AlphaFoldDB" id="A0A0A2V0T4"/>
<protein>
    <submittedName>
        <fullName evidence="2">Uncharacterized protein</fullName>
    </submittedName>
</protein>
<dbReference type="EMBL" id="KN294009">
    <property type="protein sequence ID" value="KGQ01108.1"/>
    <property type="molecule type" value="Genomic_DNA"/>
</dbReference>
<feature type="region of interest" description="Disordered" evidence="1">
    <location>
        <begin position="85"/>
        <end position="109"/>
    </location>
</feature>
<dbReference type="Proteomes" id="UP000002059">
    <property type="component" value="Partially assembled WGS sequence"/>
</dbReference>
<dbReference type="HOGENOM" id="CLU_2184746_0_0_1"/>
<feature type="region of interest" description="Disordered" evidence="1">
    <location>
        <begin position="50"/>
        <end position="72"/>
    </location>
</feature>
<evidence type="ECO:0000313" key="2">
    <source>
        <dbReference type="EMBL" id="KGQ01108.1"/>
    </source>
</evidence>
<dbReference type="KEGG" id="pbl:PAAG_12236"/>
<sequence>MAQAEGINIDIDGELPCKSRRYGLSDTRAGRFNLSPDEWANAQGSKITLRKGCPCHDRSDNTDTDSSESSLRRPWLCGMWPTRSTDAESYGRSKGLLGQKSPVVGESTE</sequence>
<dbReference type="RefSeq" id="XP_015702663.1">
    <property type="nucleotide sequence ID" value="XM_015847751.1"/>
</dbReference>
<name>A0A0A2V0T4_PARBA</name>
<gene>
    <name evidence="2" type="ORF">PAAG_12236</name>
</gene>
<dbReference type="GeneID" id="26970961"/>
<accession>A0A0A2V0T4</accession>
<evidence type="ECO:0000256" key="1">
    <source>
        <dbReference type="SAM" id="MobiDB-lite"/>
    </source>
</evidence>
<evidence type="ECO:0000313" key="3">
    <source>
        <dbReference type="Proteomes" id="UP000002059"/>
    </source>
</evidence>
<keyword evidence="3" id="KW-1185">Reference proteome</keyword>
<dbReference type="VEuPathDB" id="FungiDB:PAAG_12236"/>
<reference evidence="2 3" key="1">
    <citation type="journal article" date="2011" name="PLoS Genet.">
        <title>Comparative genomic analysis of human fungal pathogens causing paracoccidioidomycosis.</title>
        <authorList>
            <person name="Desjardins C.A."/>
            <person name="Champion M.D."/>
            <person name="Holder J.W."/>
            <person name="Muszewska A."/>
            <person name="Goldberg J."/>
            <person name="Bailao A.M."/>
            <person name="Brigido M.M."/>
            <person name="Ferreira M.E."/>
            <person name="Garcia A.M."/>
            <person name="Grynberg M."/>
            <person name="Gujja S."/>
            <person name="Heiman D.I."/>
            <person name="Henn M.R."/>
            <person name="Kodira C.D."/>
            <person name="Leon-Narvaez H."/>
            <person name="Longo L.V."/>
            <person name="Ma L.J."/>
            <person name="Malavazi I."/>
            <person name="Matsuo A.L."/>
            <person name="Morais F.V."/>
            <person name="Pereira M."/>
            <person name="Rodriguez-Brito S."/>
            <person name="Sakthikumar S."/>
            <person name="Salem-Izacc S.M."/>
            <person name="Sykes S.M."/>
            <person name="Teixeira M.M."/>
            <person name="Vallejo M.C."/>
            <person name="Walter M.E."/>
            <person name="Yandava C."/>
            <person name="Young S."/>
            <person name="Zeng Q."/>
            <person name="Zucker J."/>
            <person name="Felipe M.S."/>
            <person name="Goldman G.H."/>
            <person name="Haas B.J."/>
            <person name="McEwen J.G."/>
            <person name="Nino-Vega G."/>
            <person name="Puccia R."/>
            <person name="San-Blas G."/>
            <person name="Soares C.M."/>
            <person name="Birren B.W."/>
            <person name="Cuomo C.A."/>
        </authorList>
    </citation>
    <scope>NUCLEOTIDE SEQUENCE [LARGE SCALE GENOMIC DNA]</scope>
    <source>
        <strain evidence="3">ATCC MYA-826 / Pb01</strain>
    </source>
</reference>
<proteinExistence type="predicted"/>
<organism evidence="2 3">
    <name type="scientific">Paracoccidioides lutzii (strain ATCC MYA-826 / Pb01)</name>
    <name type="common">Paracoccidioides brasiliensis</name>
    <dbReference type="NCBI Taxonomy" id="502779"/>
    <lineage>
        <taxon>Eukaryota</taxon>
        <taxon>Fungi</taxon>
        <taxon>Dikarya</taxon>
        <taxon>Ascomycota</taxon>
        <taxon>Pezizomycotina</taxon>
        <taxon>Eurotiomycetes</taxon>
        <taxon>Eurotiomycetidae</taxon>
        <taxon>Onygenales</taxon>
        <taxon>Ajellomycetaceae</taxon>
        <taxon>Paracoccidioides</taxon>
    </lineage>
</organism>